<dbReference type="PANTHER" id="PTHR30520:SF2">
    <property type="entry name" value="INNER MEMBRANE PROTEIN YFDC"/>
    <property type="match status" value="1"/>
</dbReference>
<evidence type="ECO:0000256" key="3">
    <source>
        <dbReference type="ARBA" id="ARBA00022989"/>
    </source>
</evidence>
<accession>A0A1E7Z5T4</accession>
<organism evidence="7 8">
    <name type="scientific">Alteromonas confluentis</name>
    <dbReference type="NCBI Taxonomy" id="1656094"/>
    <lineage>
        <taxon>Bacteria</taxon>
        <taxon>Pseudomonadati</taxon>
        <taxon>Pseudomonadota</taxon>
        <taxon>Gammaproteobacteria</taxon>
        <taxon>Alteromonadales</taxon>
        <taxon>Alteromonadaceae</taxon>
        <taxon>Alteromonas/Salinimonas group</taxon>
        <taxon>Alteromonas</taxon>
    </lineage>
</organism>
<proteinExistence type="predicted"/>
<feature type="transmembrane region" description="Helical" evidence="6">
    <location>
        <begin position="135"/>
        <end position="157"/>
    </location>
</feature>
<dbReference type="InterPro" id="IPR000292">
    <property type="entry name" value="For/NO2_transpt"/>
</dbReference>
<evidence type="ECO:0000256" key="6">
    <source>
        <dbReference type="SAM" id="Phobius"/>
    </source>
</evidence>
<dbReference type="AlphaFoldDB" id="A0A1E7Z5T4"/>
<dbReference type="Proteomes" id="UP000175691">
    <property type="component" value="Unassembled WGS sequence"/>
</dbReference>
<reference evidence="7 8" key="1">
    <citation type="submission" date="2016-08" db="EMBL/GenBank/DDBJ databases">
        <authorList>
            <person name="Seilhamer J.J."/>
        </authorList>
    </citation>
    <scope>NUCLEOTIDE SEQUENCE [LARGE SCALE GENOMIC DNA]</scope>
    <source>
        <strain evidence="7 8">KCTC 42603</strain>
    </source>
</reference>
<protein>
    <submittedName>
        <fullName evidence="7">Transporter (Formate/nitrite transporter family protein)</fullName>
    </submittedName>
</protein>
<evidence type="ECO:0000313" key="8">
    <source>
        <dbReference type="Proteomes" id="UP000175691"/>
    </source>
</evidence>
<feature type="transmembrane region" description="Helical" evidence="6">
    <location>
        <begin position="98"/>
        <end position="123"/>
    </location>
</feature>
<dbReference type="PANTHER" id="PTHR30520">
    <property type="entry name" value="FORMATE TRANSPORTER-RELATED"/>
    <property type="match status" value="1"/>
</dbReference>
<feature type="transmembrane region" description="Helical" evidence="6">
    <location>
        <begin position="185"/>
        <end position="202"/>
    </location>
</feature>
<keyword evidence="2 6" id="KW-0812">Transmembrane</keyword>
<comment type="subcellular location">
    <subcellularLocation>
        <location evidence="1">Membrane</location>
        <topology evidence="1">Multi-pass membrane protein</topology>
    </subcellularLocation>
</comment>
<keyword evidence="4 6" id="KW-0472">Membrane</keyword>
<comment type="caution">
    <text evidence="7">The sequence shown here is derived from an EMBL/GenBank/DDBJ whole genome shotgun (WGS) entry which is preliminary data.</text>
</comment>
<dbReference type="InterPro" id="IPR023271">
    <property type="entry name" value="Aquaporin-like"/>
</dbReference>
<evidence type="ECO:0000256" key="4">
    <source>
        <dbReference type="ARBA" id="ARBA00023136"/>
    </source>
</evidence>
<keyword evidence="8" id="KW-1185">Reference proteome</keyword>
<evidence type="ECO:0000256" key="5">
    <source>
        <dbReference type="SAM" id="MobiDB-lite"/>
    </source>
</evidence>
<dbReference type="OrthoDB" id="261587at2"/>
<keyword evidence="3 6" id="KW-1133">Transmembrane helix</keyword>
<dbReference type="Gene3D" id="1.20.1080.10">
    <property type="entry name" value="Glycerol uptake facilitator protein"/>
    <property type="match status" value="1"/>
</dbReference>
<feature type="transmembrane region" description="Helical" evidence="6">
    <location>
        <begin position="57"/>
        <end position="78"/>
    </location>
</feature>
<feature type="transmembrane region" description="Helical" evidence="6">
    <location>
        <begin position="209"/>
        <end position="231"/>
    </location>
</feature>
<evidence type="ECO:0000313" key="7">
    <source>
        <dbReference type="EMBL" id="OFC68842.1"/>
    </source>
</evidence>
<evidence type="ECO:0000256" key="2">
    <source>
        <dbReference type="ARBA" id="ARBA00022692"/>
    </source>
</evidence>
<dbReference type="RefSeq" id="WP_070126945.1">
    <property type="nucleotide sequence ID" value="NZ_MDHN01000041.1"/>
</dbReference>
<dbReference type="GO" id="GO:0005886">
    <property type="term" value="C:plasma membrane"/>
    <property type="evidence" value="ECO:0007669"/>
    <property type="project" value="TreeGrafter"/>
</dbReference>
<dbReference type="EMBL" id="MDHN01000041">
    <property type="protein sequence ID" value="OFC68842.1"/>
    <property type="molecule type" value="Genomic_DNA"/>
</dbReference>
<dbReference type="STRING" id="1656094.BFC18_18985"/>
<gene>
    <name evidence="7" type="ORF">BFC18_18985</name>
</gene>
<evidence type="ECO:0000256" key="1">
    <source>
        <dbReference type="ARBA" id="ARBA00004141"/>
    </source>
</evidence>
<dbReference type="GO" id="GO:0015499">
    <property type="term" value="F:formate transmembrane transporter activity"/>
    <property type="evidence" value="ECO:0007669"/>
    <property type="project" value="TreeGrafter"/>
</dbReference>
<sequence length="284" mass="31263">MTGDKHHKHQDHEDHQSPLTEEEEQDVKEHGSLNSVSLYAVIHREGLEELKRPFMSLWWSGVAAGIGISTSVLAEGILHTMFEGSDNQFALENFGYTVGFVLVIMGRLQLFTENTLTVILPLLTDRSWKMLGCLLRLWGIVFIANMVGTFLAAYLMYGLHTVPTEYIEGMNAISKHYVELDFSEVFSYGGISGFIIAAIVWMKPSVQSAAFFVIVMFTYLIAIGNFTHVIAGSTELFLLALQGEVSALQTVTLICGTLLGNIAGGTCLFALLAHGQVAQEIEPD</sequence>
<feature type="region of interest" description="Disordered" evidence="5">
    <location>
        <begin position="1"/>
        <end position="30"/>
    </location>
</feature>
<feature type="transmembrane region" description="Helical" evidence="6">
    <location>
        <begin position="251"/>
        <end position="273"/>
    </location>
</feature>
<dbReference type="Pfam" id="PF01226">
    <property type="entry name" value="Form_Nir_trans"/>
    <property type="match status" value="1"/>
</dbReference>
<name>A0A1E7Z5T4_9ALTE</name>